<dbReference type="AlphaFoldDB" id="A0AAW0E1B6"/>
<protein>
    <submittedName>
        <fullName evidence="1">Uncharacterized protein</fullName>
    </submittedName>
</protein>
<keyword evidence="2" id="KW-1185">Reference proteome</keyword>
<sequence length="230" mass="26519">MPLCHEISISLPNICPELPQIFSSLFLDFPGQDWRNFEQRDCASGLRLDFAWLRLNSRLELSTVWKTATSKIGPSHNTLKSVSSSFPFKGRFRIKRRKTPQLSEHSGEPRKATVKVILVRPGERARLELIPRSHIFAQNKYPISINAATPQNTIALGIPAIWSERYFQMSRYRIYSRNIPSGLYLSWRSGIRNRKAKTVITYCTTIFHSAFHPPVPIIRALKSYLWIYSA</sequence>
<evidence type="ECO:0000313" key="2">
    <source>
        <dbReference type="Proteomes" id="UP001362999"/>
    </source>
</evidence>
<gene>
    <name evidence="1" type="ORF">R3P38DRAFT_1189485</name>
</gene>
<dbReference type="Proteomes" id="UP001362999">
    <property type="component" value="Unassembled WGS sequence"/>
</dbReference>
<reference evidence="1 2" key="1">
    <citation type="journal article" date="2024" name="J Genomics">
        <title>Draft genome sequencing and assembly of Favolaschia claudopus CIRM-BRFM 2984 isolated from oak limbs.</title>
        <authorList>
            <person name="Navarro D."/>
            <person name="Drula E."/>
            <person name="Chaduli D."/>
            <person name="Cazenave R."/>
            <person name="Ahrendt S."/>
            <person name="Wang J."/>
            <person name="Lipzen A."/>
            <person name="Daum C."/>
            <person name="Barry K."/>
            <person name="Grigoriev I.V."/>
            <person name="Favel A."/>
            <person name="Rosso M.N."/>
            <person name="Martin F."/>
        </authorList>
    </citation>
    <scope>NUCLEOTIDE SEQUENCE [LARGE SCALE GENOMIC DNA]</scope>
    <source>
        <strain evidence="1 2">CIRM-BRFM 2984</strain>
    </source>
</reference>
<organism evidence="1 2">
    <name type="scientific">Favolaschia claudopus</name>
    <dbReference type="NCBI Taxonomy" id="2862362"/>
    <lineage>
        <taxon>Eukaryota</taxon>
        <taxon>Fungi</taxon>
        <taxon>Dikarya</taxon>
        <taxon>Basidiomycota</taxon>
        <taxon>Agaricomycotina</taxon>
        <taxon>Agaricomycetes</taxon>
        <taxon>Agaricomycetidae</taxon>
        <taxon>Agaricales</taxon>
        <taxon>Marasmiineae</taxon>
        <taxon>Mycenaceae</taxon>
        <taxon>Favolaschia</taxon>
    </lineage>
</organism>
<evidence type="ECO:0000313" key="1">
    <source>
        <dbReference type="EMBL" id="KAK7057912.1"/>
    </source>
</evidence>
<accession>A0AAW0E1B6</accession>
<comment type="caution">
    <text evidence="1">The sequence shown here is derived from an EMBL/GenBank/DDBJ whole genome shotgun (WGS) entry which is preliminary data.</text>
</comment>
<proteinExistence type="predicted"/>
<name>A0AAW0E1B6_9AGAR</name>
<dbReference type="EMBL" id="JAWWNJ010000004">
    <property type="protein sequence ID" value="KAK7057912.1"/>
    <property type="molecule type" value="Genomic_DNA"/>
</dbReference>